<dbReference type="InterPro" id="IPR043504">
    <property type="entry name" value="Peptidase_S1_PA_chymotrypsin"/>
</dbReference>
<keyword evidence="7" id="KW-1185">Reference proteome</keyword>
<dbReference type="CDD" id="cd00190">
    <property type="entry name" value="Tryp_SPc"/>
    <property type="match status" value="1"/>
</dbReference>
<feature type="domain" description="Peptidase S1" evidence="5">
    <location>
        <begin position="39"/>
        <end position="273"/>
    </location>
</feature>
<dbReference type="GO" id="GO:0004252">
    <property type="term" value="F:serine-type endopeptidase activity"/>
    <property type="evidence" value="ECO:0007669"/>
    <property type="project" value="InterPro"/>
</dbReference>
<protein>
    <recommendedName>
        <fullName evidence="5">Peptidase S1 domain-containing protein</fullName>
    </recommendedName>
</protein>
<reference evidence="6 7" key="1">
    <citation type="journal article" date="2014" name="PLoS ONE">
        <title>Physiological and genomic features of a novel sulfur-oxidizing gammaproteobacterium belonging to a previously uncultivated symbiotic lineage isolated from a hydrothermal vent.</title>
        <authorList>
            <person name="Nunoura T."/>
            <person name="Takaki Y."/>
            <person name="Kazama H."/>
            <person name="Kakuta J."/>
            <person name="Shimamura S."/>
            <person name="Makita H."/>
            <person name="Hirai M."/>
            <person name="Miyazaki M."/>
            <person name="Takai K."/>
        </authorList>
    </citation>
    <scope>NUCLEOTIDE SEQUENCE [LARGE SCALE GENOMIC DNA]</scope>
    <source>
        <strain evidence="6 7">Hiromi1</strain>
    </source>
</reference>
<dbReference type="PANTHER" id="PTHR24252">
    <property type="entry name" value="ACROSIN-RELATED"/>
    <property type="match status" value="1"/>
</dbReference>
<dbReference type="InterPro" id="IPR001254">
    <property type="entry name" value="Trypsin_dom"/>
</dbReference>
<dbReference type="FunFam" id="2.40.10.10:FF:000003">
    <property type="entry name" value="Transmembrane serine protease 3"/>
    <property type="match status" value="1"/>
</dbReference>
<dbReference type="PRINTS" id="PR00722">
    <property type="entry name" value="CHYMOTRYPSIN"/>
</dbReference>
<evidence type="ECO:0000313" key="6">
    <source>
        <dbReference type="EMBL" id="BAO45690.1"/>
    </source>
</evidence>
<evidence type="ECO:0000256" key="3">
    <source>
        <dbReference type="SAM" id="MobiDB-lite"/>
    </source>
</evidence>
<evidence type="ECO:0000256" key="4">
    <source>
        <dbReference type="SAM" id="SignalP"/>
    </source>
</evidence>
<dbReference type="PROSITE" id="PS51257">
    <property type="entry name" value="PROKAR_LIPOPROTEIN"/>
    <property type="match status" value="1"/>
</dbReference>
<dbReference type="AlphaFoldDB" id="A0A7U6GL74"/>
<accession>A0A7U6GL74</accession>
<dbReference type="SUPFAM" id="SSF50494">
    <property type="entry name" value="Trypsin-like serine proteases"/>
    <property type="match status" value="1"/>
</dbReference>
<evidence type="ECO:0000256" key="1">
    <source>
        <dbReference type="ARBA" id="ARBA00023157"/>
    </source>
</evidence>
<feature type="region of interest" description="Disordered" evidence="3">
    <location>
        <begin position="271"/>
        <end position="291"/>
    </location>
</feature>
<dbReference type="InterPro" id="IPR009003">
    <property type="entry name" value="Peptidase_S1_PA"/>
</dbReference>
<evidence type="ECO:0000313" key="7">
    <source>
        <dbReference type="Proteomes" id="UP000031631"/>
    </source>
</evidence>
<sequence length="392" mass="41982">MRVKSTVLATSLMIGTSCILASPAIDNKMKMRVYASDRIVGGVNVPDGERPWMASIQYGKSHFCGGSLIASHWVLTAAHCVEDVSGSNMNQLSVRAGVADLSSNAGKRAKVKSVYIHQNYTQSNGNAADLALLELASNINGIQYLKLATQQVMSVAGRPGDMASVSGWGAVEEGGDASGRMQKVEIPIVANEVCNKPEAYNGVITPTELCAGYAEGRKDACQGDSGGPLVVEKEGDFYQAGIVSWGEGCARPNKYGVYTRVSAFNKWVQNTMQGQPDDNGGGNQEPPEEQGFITSGKLVRGLSGESDAGIDFKIRVKKNARILWLDIRGGSGDADLMASHGHMPELNNDTYAPYLDGNDESILIRDPQPGVWHIRIVGYEAFDGVELMGFTR</sequence>
<dbReference type="Pfam" id="PF00089">
    <property type="entry name" value="Trypsin"/>
    <property type="match status" value="1"/>
</dbReference>
<dbReference type="InterPro" id="IPR007280">
    <property type="entry name" value="Peptidase_C_arc/bac"/>
</dbReference>
<dbReference type="Proteomes" id="UP000031631">
    <property type="component" value="Chromosome"/>
</dbReference>
<evidence type="ECO:0000259" key="5">
    <source>
        <dbReference type="PROSITE" id="PS50240"/>
    </source>
</evidence>
<dbReference type="InterPro" id="IPR018114">
    <property type="entry name" value="TRYPSIN_HIS"/>
</dbReference>
<dbReference type="PANTHER" id="PTHR24252:SF7">
    <property type="entry name" value="HYALIN"/>
    <property type="match status" value="1"/>
</dbReference>
<feature type="signal peptide" evidence="4">
    <location>
        <begin position="1"/>
        <end position="21"/>
    </location>
</feature>
<dbReference type="SMART" id="SM00020">
    <property type="entry name" value="Tryp_SPc"/>
    <property type="match status" value="1"/>
</dbReference>
<organism evidence="6 7">
    <name type="scientific">Thiolapillus brandeum</name>
    <dbReference type="NCBI Taxonomy" id="1076588"/>
    <lineage>
        <taxon>Bacteria</taxon>
        <taxon>Pseudomonadati</taxon>
        <taxon>Pseudomonadota</taxon>
        <taxon>Gammaproteobacteria</taxon>
        <taxon>Chromatiales</taxon>
        <taxon>Sedimenticolaceae</taxon>
        <taxon>Thiolapillus</taxon>
    </lineage>
</organism>
<proteinExistence type="predicted"/>
<dbReference type="InterPro" id="IPR001314">
    <property type="entry name" value="Peptidase_S1A"/>
</dbReference>
<dbReference type="PROSITE" id="PS00135">
    <property type="entry name" value="TRYPSIN_SER"/>
    <property type="match status" value="1"/>
</dbReference>
<feature type="chain" id="PRO_5031035558" description="Peptidase S1 domain-containing protein" evidence="4">
    <location>
        <begin position="22"/>
        <end position="392"/>
    </location>
</feature>
<evidence type="ECO:0000256" key="2">
    <source>
        <dbReference type="RuleBase" id="RU363034"/>
    </source>
</evidence>
<dbReference type="Gene3D" id="2.40.10.10">
    <property type="entry name" value="Trypsin-like serine proteases"/>
    <property type="match status" value="1"/>
</dbReference>
<dbReference type="PROSITE" id="PS50240">
    <property type="entry name" value="TRYPSIN_DOM"/>
    <property type="match status" value="1"/>
</dbReference>
<dbReference type="EMBL" id="AP012273">
    <property type="protein sequence ID" value="BAO45690.1"/>
    <property type="molecule type" value="Genomic_DNA"/>
</dbReference>
<name>A0A7U6GL74_9GAMM</name>
<gene>
    <name evidence="6" type="ORF">TBH_C2789</name>
</gene>
<keyword evidence="2" id="KW-0720">Serine protease</keyword>
<keyword evidence="2" id="KW-0645">Protease</keyword>
<dbReference type="GO" id="GO:0006508">
    <property type="term" value="P:proteolysis"/>
    <property type="evidence" value="ECO:0007669"/>
    <property type="project" value="UniProtKB-KW"/>
</dbReference>
<keyword evidence="1" id="KW-1015">Disulfide bond</keyword>
<dbReference type="KEGG" id="tbn:TBH_C2789"/>
<keyword evidence="4" id="KW-0732">Signal</keyword>
<dbReference type="Pfam" id="PF04151">
    <property type="entry name" value="PPC"/>
    <property type="match status" value="1"/>
</dbReference>
<dbReference type="Gene3D" id="2.60.120.380">
    <property type="match status" value="1"/>
</dbReference>
<dbReference type="InterPro" id="IPR033116">
    <property type="entry name" value="TRYPSIN_SER"/>
</dbReference>
<dbReference type="PROSITE" id="PS00134">
    <property type="entry name" value="TRYPSIN_HIS"/>
    <property type="match status" value="1"/>
</dbReference>
<keyword evidence="2" id="KW-0378">Hydrolase</keyword>